<feature type="region of interest" description="Disordered" evidence="2">
    <location>
        <begin position="341"/>
        <end position="369"/>
    </location>
</feature>
<dbReference type="AlphaFoldDB" id="A0A7S4LDH9"/>
<feature type="compositionally biased region" description="Basic and acidic residues" evidence="2">
    <location>
        <begin position="430"/>
        <end position="443"/>
    </location>
</feature>
<evidence type="ECO:0008006" key="4">
    <source>
        <dbReference type="Google" id="ProtNLM"/>
    </source>
</evidence>
<proteinExistence type="predicted"/>
<evidence type="ECO:0000256" key="1">
    <source>
        <dbReference type="SAM" id="Coils"/>
    </source>
</evidence>
<feature type="coiled-coil region" evidence="1">
    <location>
        <begin position="13"/>
        <end position="40"/>
    </location>
</feature>
<dbReference type="EMBL" id="HBJA01096806">
    <property type="protein sequence ID" value="CAE0822311.1"/>
    <property type="molecule type" value="Transcribed_RNA"/>
</dbReference>
<organism evidence="3">
    <name type="scientific">Eutreptiella gymnastica</name>
    <dbReference type="NCBI Taxonomy" id="73025"/>
    <lineage>
        <taxon>Eukaryota</taxon>
        <taxon>Discoba</taxon>
        <taxon>Euglenozoa</taxon>
        <taxon>Euglenida</taxon>
        <taxon>Spirocuta</taxon>
        <taxon>Euglenophyceae</taxon>
        <taxon>Eutreptiales</taxon>
        <taxon>Eutreptiaceae</taxon>
        <taxon>Eutreptiella</taxon>
    </lineage>
</organism>
<feature type="coiled-coil region" evidence="1">
    <location>
        <begin position="221"/>
        <end position="305"/>
    </location>
</feature>
<gene>
    <name evidence="3" type="ORF">EGYM00163_LOCUS33512</name>
</gene>
<reference evidence="3" key="1">
    <citation type="submission" date="2021-01" db="EMBL/GenBank/DDBJ databases">
        <authorList>
            <person name="Corre E."/>
            <person name="Pelletier E."/>
            <person name="Niang G."/>
            <person name="Scheremetjew M."/>
            <person name="Finn R."/>
            <person name="Kale V."/>
            <person name="Holt S."/>
            <person name="Cochrane G."/>
            <person name="Meng A."/>
            <person name="Brown T."/>
            <person name="Cohen L."/>
        </authorList>
    </citation>
    <scope>NUCLEOTIDE SEQUENCE</scope>
    <source>
        <strain evidence="3">CCMP1594</strain>
    </source>
</reference>
<name>A0A7S4LDH9_9EUGL</name>
<evidence type="ECO:0000313" key="3">
    <source>
        <dbReference type="EMBL" id="CAE0822311.1"/>
    </source>
</evidence>
<sequence length="497" mass="57268">MKPGTPTPKPDNKQAFQEVLSELEQTRKDYAKASLQLTQQETFIAHLKDGEAKKDAVIAHLEDELRNAEQIHHQELAVVTEEAKTTQLEAEHRIRFLELEVTRLTEENNIYTNFENENKEMRKTLMYQQEQMEKLTNLNEELRSKARDDMTDFRQQLEEEFKKRLAESEKKFQSEAYRALSEEAKVALQGNDHLQTVLSKQNDSIEAVLGRCKQLETSHSKMRLEQDLSHQSLQLHQAEVQKLRKQLSDSKSRCQQLEDSLKQRRIERASLELLYMEYESTQKELQKATDKLRRTQRAAERWKNRVMAQQHDVAGPGRLRQIQSSTAEMSRGRHAALRLESRETAASMSSDDEGFDSGGWDTGGEEAPHRAKVDPMEILAMWNVNFENWKPQGLPDSLPELKDTQLNDPQADAAAHGPRPPVNRPRKVRQTVERDRLEKDRELSVLSKRKFKSVPPQGAVKQKPHQVPYQPFSIPEGQALYAAPTQKSAPATRFLVP</sequence>
<feature type="coiled-coil region" evidence="1">
    <location>
        <begin position="87"/>
        <end position="148"/>
    </location>
</feature>
<keyword evidence="1" id="KW-0175">Coiled coil</keyword>
<accession>A0A7S4LDH9</accession>
<evidence type="ECO:0000256" key="2">
    <source>
        <dbReference type="SAM" id="MobiDB-lite"/>
    </source>
</evidence>
<protein>
    <recommendedName>
        <fullName evidence="4">Cilia- and flagella-associated protein 157</fullName>
    </recommendedName>
</protein>
<feature type="region of interest" description="Disordered" evidence="2">
    <location>
        <begin position="409"/>
        <end position="472"/>
    </location>
</feature>